<dbReference type="AlphaFoldDB" id="A0A914HAM4"/>
<feature type="transmembrane region" description="Helical" evidence="1">
    <location>
        <begin position="45"/>
        <end position="65"/>
    </location>
</feature>
<name>A0A914HAM4_GLORO</name>
<keyword evidence="1" id="KW-0812">Transmembrane</keyword>
<proteinExistence type="predicted"/>
<organism evidence="2 3">
    <name type="scientific">Globodera rostochiensis</name>
    <name type="common">Golden nematode worm</name>
    <name type="synonym">Heterodera rostochiensis</name>
    <dbReference type="NCBI Taxonomy" id="31243"/>
    <lineage>
        <taxon>Eukaryota</taxon>
        <taxon>Metazoa</taxon>
        <taxon>Ecdysozoa</taxon>
        <taxon>Nematoda</taxon>
        <taxon>Chromadorea</taxon>
        <taxon>Rhabditida</taxon>
        <taxon>Tylenchina</taxon>
        <taxon>Tylenchomorpha</taxon>
        <taxon>Tylenchoidea</taxon>
        <taxon>Heteroderidae</taxon>
        <taxon>Heteroderinae</taxon>
        <taxon>Globodera</taxon>
    </lineage>
</organism>
<reference evidence="3" key="1">
    <citation type="submission" date="2022-11" db="UniProtKB">
        <authorList>
            <consortium name="WormBaseParasite"/>
        </authorList>
    </citation>
    <scope>IDENTIFICATION</scope>
</reference>
<dbReference type="Proteomes" id="UP000887572">
    <property type="component" value="Unplaced"/>
</dbReference>
<keyword evidence="1" id="KW-1133">Transmembrane helix</keyword>
<sequence length="96" mass="10846">MSAVSKSLKPILQIGARLGIQEKKNQLAQKIGPYFDSEHFGKKNTGYLILTISAFLFYKFSSTLTKKRVTAEKQKLEMKPYAVQEALARSGRVFCE</sequence>
<dbReference type="WBParaSite" id="Gr19_v10_g15755.t1">
    <property type="protein sequence ID" value="Gr19_v10_g15755.t1"/>
    <property type="gene ID" value="Gr19_v10_g15755"/>
</dbReference>
<accession>A0A914HAM4</accession>
<keyword evidence="2" id="KW-1185">Reference proteome</keyword>
<evidence type="ECO:0000313" key="2">
    <source>
        <dbReference type="Proteomes" id="UP000887572"/>
    </source>
</evidence>
<evidence type="ECO:0000256" key="1">
    <source>
        <dbReference type="SAM" id="Phobius"/>
    </source>
</evidence>
<protein>
    <submittedName>
        <fullName evidence="3">Uncharacterized protein</fullName>
    </submittedName>
</protein>
<keyword evidence="1" id="KW-0472">Membrane</keyword>
<evidence type="ECO:0000313" key="3">
    <source>
        <dbReference type="WBParaSite" id="Gr19_v10_g15755.t1"/>
    </source>
</evidence>